<dbReference type="SUPFAM" id="SSF55136">
    <property type="entry name" value="Probable bacterial effector-binding domain"/>
    <property type="match status" value="1"/>
</dbReference>
<dbReference type="EMBL" id="CP036272">
    <property type="protein sequence ID" value="QDT59176.1"/>
    <property type="molecule type" value="Genomic_DNA"/>
</dbReference>
<gene>
    <name evidence="2" type="ORF">SV7mr_16830</name>
</gene>
<dbReference type="InterPro" id="IPR011256">
    <property type="entry name" value="Reg_factor_effector_dom_sf"/>
</dbReference>
<dbReference type="CDD" id="cd07818">
    <property type="entry name" value="SRPBCC_1"/>
    <property type="match status" value="1"/>
</dbReference>
<organism evidence="2 3">
    <name type="scientific">Stieleria bergensis</name>
    <dbReference type="NCBI Taxonomy" id="2528025"/>
    <lineage>
        <taxon>Bacteria</taxon>
        <taxon>Pseudomonadati</taxon>
        <taxon>Planctomycetota</taxon>
        <taxon>Planctomycetia</taxon>
        <taxon>Pirellulales</taxon>
        <taxon>Pirellulaceae</taxon>
        <taxon>Stieleria</taxon>
    </lineage>
</organism>
<dbReference type="Gene3D" id="3.20.80.10">
    <property type="entry name" value="Regulatory factor, effector binding domain"/>
    <property type="match status" value="1"/>
</dbReference>
<dbReference type="OrthoDB" id="9807923at2"/>
<proteinExistence type="predicted"/>
<protein>
    <submittedName>
        <fullName evidence="2">Bacterial transcription activator, effector binding domain</fullName>
    </submittedName>
</protein>
<dbReference type="InterPro" id="IPR023393">
    <property type="entry name" value="START-like_dom_sf"/>
</dbReference>
<dbReference type="SUPFAM" id="SSF55961">
    <property type="entry name" value="Bet v1-like"/>
    <property type="match status" value="1"/>
</dbReference>
<evidence type="ECO:0000313" key="2">
    <source>
        <dbReference type="EMBL" id="QDT59176.1"/>
    </source>
</evidence>
<dbReference type="Pfam" id="PF06445">
    <property type="entry name" value="GyrI-like"/>
    <property type="match status" value="1"/>
</dbReference>
<dbReference type="Proteomes" id="UP000315003">
    <property type="component" value="Chromosome"/>
</dbReference>
<name>A0A517SSS6_9BACT</name>
<dbReference type="InterPro" id="IPR019587">
    <property type="entry name" value="Polyketide_cyclase/dehydratase"/>
</dbReference>
<sequence length="317" mass="35744">MPKLHLSRSIEIKSDLDTLYQVVADYNTWPTWSPWLLADPNAILEQFGAPGTPDSGYRWDSNVVGKGQMQHRQLQPPSSGNSEPSIDAKLVFISPWKSEGDVRFRFKRVAADTVEVSWQMDSSLPWFMFPFKGMMKSLVSMDYDRGLAMLKDLVETGSIPSSCQFVGETEHGPYQVVGLSGTCTLQEIGERMANTIERVKQHLPPSLAPSDQQWVALYHKFKLRKQIFDYSCGIILPPEQATPAGLQTYSIPHTKAYQITHHGNYAHLGNAWSAGMQQMRSNQLKANSKIAAMEIYRNNPEDTDPNEMLTDIMISMK</sequence>
<dbReference type="Gene3D" id="3.30.530.20">
    <property type="match status" value="1"/>
</dbReference>
<dbReference type="RefSeq" id="WP_145270877.1">
    <property type="nucleotide sequence ID" value="NZ_CP036272.1"/>
</dbReference>
<dbReference type="InterPro" id="IPR029442">
    <property type="entry name" value="GyrI-like"/>
</dbReference>
<dbReference type="AlphaFoldDB" id="A0A517SSS6"/>
<accession>A0A517SSS6</accession>
<evidence type="ECO:0000313" key="3">
    <source>
        <dbReference type="Proteomes" id="UP000315003"/>
    </source>
</evidence>
<dbReference type="Pfam" id="PF10604">
    <property type="entry name" value="Polyketide_cyc2"/>
    <property type="match status" value="1"/>
</dbReference>
<keyword evidence="3" id="KW-1185">Reference proteome</keyword>
<feature type="domain" description="AraC effector-binding" evidence="1">
    <location>
        <begin position="164"/>
        <end position="317"/>
    </location>
</feature>
<reference evidence="2 3" key="1">
    <citation type="submission" date="2019-02" db="EMBL/GenBank/DDBJ databases">
        <title>Deep-cultivation of Planctomycetes and their phenomic and genomic characterization uncovers novel biology.</title>
        <authorList>
            <person name="Wiegand S."/>
            <person name="Jogler M."/>
            <person name="Boedeker C."/>
            <person name="Pinto D."/>
            <person name="Vollmers J."/>
            <person name="Rivas-Marin E."/>
            <person name="Kohn T."/>
            <person name="Peeters S.H."/>
            <person name="Heuer A."/>
            <person name="Rast P."/>
            <person name="Oberbeckmann S."/>
            <person name="Bunk B."/>
            <person name="Jeske O."/>
            <person name="Meyerdierks A."/>
            <person name="Storesund J.E."/>
            <person name="Kallscheuer N."/>
            <person name="Luecker S."/>
            <person name="Lage O.M."/>
            <person name="Pohl T."/>
            <person name="Merkel B.J."/>
            <person name="Hornburger P."/>
            <person name="Mueller R.-W."/>
            <person name="Bruemmer F."/>
            <person name="Labrenz M."/>
            <person name="Spormann A.M."/>
            <person name="Op den Camp H."/>
            <person name="Overmann J."/>
            <person name="Amann R."/>
            <person name="Jetten M.S.M."/>
            <person name="Mascher T."/>
            <person name="Medema M.H."/>
            <person name="Devos D.P."/>
            <person name="Kaster A.-K."/>
            <person name="Ovreas L."/>
            <person name="Rohde M."/>
            <person name="Galperin M.Y."/>
            <person name="Jogler C."/>
        </authorList>
    </citation>
    <scope>NUCLEOTIDE SEQUENCE [LARGE SCALE GENOMIC DNA]</scope>
    <source>
        <strain evidence="2 3">SV_7m_r</strain>
    </source>
</reference>
<evidence type="ECO:0000259" key="1">
    <source>
        <dbReference type="SMART" id="SM00871"/>
    </source>
</evidence>
<dbReference type="InterPro" id="IPR010499">
    <property type="entry name" value="AraC_E-bd"/>
</dbReference>
<dbReference type="SMART" id="SM00871">
    <property type="entry name" value="AraC_E_bind"/>
    <property type="match status" value="1"/>
</dbReference>